<dbReference type="GO" id="GO:0003886">
    <property type="term" value="F:DNA (cytosine-5-)-methyltransferase activity"/>
    <property type="evidence" value="ECO:0007669"/>
    <property type="project" value="UniProtKB-EC"/>
</dbReference>
<evidence type="ECO:0000256" key="1">
    <source>
        <dbReference type="ARBA" id="ARBA00022603"/>
    </source>
</evidence>
<dbReference type="PROSITE" id="PS51679">
    <property type="entry name" value="SAM_MT_C5"/>
    <property type="match status" value="1"/>
</dbReference>
<feature type="active site" evidence="5">
    <location>
        <position position="82"/>
    </location>
</feature>
<dbReference type="CDD" id="cd00315">
    <property type="entry name" value="Cyt_C5_DNA_methylase"/>
    <property type="match status" value="1"/>
</dbReference>
<dbReference type="GO" id="GO:0032259">
    <property type="term" value="P:methylation"/>
    <property type="evidence" value="ECO:0007669"/>
    <property type="project" value="UniProtKB-KW"/>
</dbReference>
<dbReference type="InterPro" id="IPR029063">
    <property type="entry name" value="SAM-dependent_MTases_sf"/>
</dbReference>
<dbReference type="GO" id="GO:0044027">
    <property type="term" value="P:negative regulation of gene expression via chromosomal CpG island methylation"/>
    <property type="evidence" value="ECO:0007669"/>
    <property type="project" value="TreeGrafter"/>
</dbReference>
<comment type="similarity">
    <text evidence="5 6">Belongs to the class I-like SAM-binding methyltransferase superfamily. C5-methyltransferase family.</text>
</comment>
<gene>
    <name evidence="8" type="ORF">WT2_00116</name>
</gene>
<dbReference type="EC" id="2.1.1.37" evidence="7"/>
<sequence length="357" mass="40003">MQFKILDLFSGAGGFSKGFEMIPGFTTVVASDFNEPALMTFHKNFPLSKIIFGDITSEKVKQAIVKNAVETKVNMIIGGPPCQGFSNKGKKLGLDDPRNFLFLEYLEMVNRLQPEVFVIENVKAMLTAVNGYFIKEIVDRINALGYKVNYSILSASNYGVPQNRQRAIIIAAKDKKIKMPVPTVGINNKTTVRDAISDLSYLNSGEGEMISQYRKPSESNYQTMMRANSGNILYNHIATSHSQIALDKLAMIPPEKGKEYLPRELWGNQKFKTTWGRLEWDKQAPTIDTRFDTPSNGKNSHPYLNRAITPREAARIQSFPDDFEFIGKKSHITKQIGNAVPPLMGKAIAETIKNQVK</sequence>
<dbReference type="AlphaFoldDB" id="G0UEH0"/>
<dbReference type="GO" id="GO:0003677">
    <property type="term" value="F:DNA binding"/>
    <property type="evidence" value="ECO:0007669"/>
    <property type="project" value="TreeGrafter"/>
</dbReference>
<keyword evidence="2 5" id="KW-0808">Transferase</keyword>
<dbReference type="NCBIfam" id="TIGR00675">
    <property type="entry name" value="dcm"/>
    <property type="match status" value="1"/>
</dbReference>
<evidence type="ECO:0000313" key="8">
    <source>
        <dbReference type="EMBL" id="CCC56122.1"/>
    </source>
</evidence>
<reference evidence="8" key="1">
    <citation type="journal article" date="2011" name="J. Bacteriol.">
        <title>Genome Sequence of Weissella thailandensis fsh4-2.</title>
        <authorList>
            <person name="Benomar N."/>
            <person name="Abriouel H."/>
            <person name="Lee H."/>
            <person name="Cho G.S."/>
            <person name="Huch M."/>
            <person name="Pulido R.P."/>
            <person name="Holzapfel W.H."/>
            <person name="Galvez A."/>
            <person name="Franz C.M."/>
        </authorList>
    </citation>
    <scope>NUCLEOTIDE SEQUENCE</scope>
    <source>
        <strain evidence="8">Fsh4-2</strain>
    </source>
</reference>
<evidence type="ECO:0000256" key="2">
    <source>
        <dbReference type="ARBA" id="ARBA00022679"/>
    </source>
</evidence>
<dbReference type="Gene3D" id="3.40.50.150">
    <property type="entry name" value="Vaccinia Virus protein VP39"/>
    <property type="match status" value="1"/>
</dbReference>
<keyword evidence="1 5" id="KW-0489">Methyltransferase</keyword>
<dbReference type="InterPro" id="IPR001525">
    <property type="entry name" value="C5_MeTfrase"/>
</dbReference>
<dbReference type="PROSITE" id="PS00095">
    <property type="entry name" value="C5_MTASE_2"/>
    <property type="match status" value="1"/>
</dbReference>
<name>G0UEH0_9LACO</name>
<dbReference type="InterPro" id="IPR018117">
    <property type="entry name" value="C5_DNA_meth_AS"/>
</dbReference>
<keyword evidence="3 5" id="KW-0949">S-adenosyl-L-methionine</keyword>
<dbReference type="PANTHER" id="PTHR10629">
    <property type="entry name" value="CYTOSINE-SPECIFIC METHYLTRANSFERASE"/>
    <property type="match status" value="1"/>
</dbReference>
<keyword evidence="4" id="KW-0680">Restriction system</keyword>
<dbReference type="PANTHER" id="PTHR10629:SF52">
    <property type="entry name" value="DNA (CYTOSINE-5)-METHYLTRANSFERASE 1"/>
    <property type="match status" value="1"/>
</dbReference>
<proteinExistence type="inferred from homology"/>
<evidence type="ECO:0000256" key="6">
    <source>
        <dbReference type="RuleBase" id="RU000416"/>
    </source>
</evidence>
<accession>G0UEH0</accession>
<evidence type="ECO:0000256" key="4">
    <source>
        <dbReference type="ARBA" id="ARBA00022747"/>
    </source>
</evidence>
<evidence type="ECO:0000256" key="7">
    <source>
        <dbReference type="RuleBase" id="RU000417"/>
    </source>
</evidence>
<dbReference type="Pfam" id="PF00145">
    <property type="entry name" value="DNA_methylase"/>
    <property type="match status" value="1"/>
</dbReference>
<dbReference type="EMBL" id="HE575138">
    <property type="protein sequence ID" value="CCC56122.1"/>
    <property type="molecule type" value="Genomic_DNA"/>
</dbReference>
<dbReference type="InterPro" id="IPR050390">
    <property type="entry name" value="C5-Methyltransferase"/>
</dbReference>
<evidence type="ECO:0000256" key="3">
    <source>
        <dbReference type="ARBA" id="ARBA00022691"/>
    </source>
</evidence>
<evidence type="ECO:0000256" key="5">
    <source>
        <dbReference type="PROSITE-ProRule" id="PRU01016"/>
    </source>
</evidence>
<comment type="catalytic activity">
    <reaction evidence="7">
        <text>a 2'-deoxycytidine in DNA + S-adenosyl-L-methionine = a 5-methyl-2'-deoxycytidine in DNA + S-adenosyl-L-homocysteine + H(+)</text>
        <dbReference type="Rhea" id="RHEA:13681"/>
        <dbReference type="Rhea" id="RHEA-COMP:11369"/>
        <dbReference type="Rhea" id="RHEA-COMP:11370"/>
        <dbReference type="ChEBI" id="CHEBI:15378"/>
        <dbReference type="ChEBI" id="CHEBI:57856"/>
        <dbReference type="ChEBI" id="CHEBI:59789"/>
        <dbReference type="ChEBI" id="CHEBI:85452"/>
        <dbReference type="ChEBI" id="CHEBI:85454"/>
        <dbReference type="EC" id="2.1.1.37"/>
    </reaction>
</comment>
<dbReference type="REBASE" id="38712">
    <property type="entry name" value="M2.Wth42ORF115P"/>
</dbReference>
<reference evidence="8" key="2">
    <citation type="submission" date="2011-07" db="EMBL/GenBank/DDBJ databases">
        <authorList>
            <person name="Franz C."/>
        </authorList>
    </citation>
    <scope>NUCLEOTIDE SEQUENCE</scope>
    <source>
        <strain evidence="8">Fsh4-2</strain>
    </source>
</reference>
<organism evidence="8">
    <name type="scientific">Weissella thailandensis fsh4-2</name>
    <dbReference type="NCBI Taxonomy" id="1056112"/>
    <lineage>
        <taxon>Bacteria</taxon>
        <taxon>Bacillati</taxon>
        <taxon>Bacillota</taxon>
        <taxon>Bacilli</taxon>
        <taxon>Lactobacillales</taxon>
        <taxon>Lactobacillaceae</taxon>
        <taxon>Weissella</taxon>
    </lineage>
</organism>
<dbReference type="Gene3D" id="3.90.120.10">
    <property type="entry name" value="DNA Methylase, subunit A, domain 2"/>
    <property type="match status" value="1"/>
</dbReference>
<dbReference type="SUPFAM" id="SSF53335">
    <property type="entry name" value="S-adenosyl-L-methionine-dependent methyltransferases"/>
    <property type="match status" value="1"/>
</dbReference>
<dbReference type="InterPro" id="IPR031303">
    <property type="entry name" value="C5_meth_CS"/>
</dbReference>
<dbReference type="PROSITE" id="PS00094">
    <property type="entry name" value="C5_MTASE_1"/>
    <property type="match status" value="1"/>
</dbReference>
<dbReference type="PRINTS" id="PR00105">
    <property type="entry name" value="C5METTRFRASE"/>
</dbReference>
<dbReference type="GO" id="GO:0009307">
    <property type="term" value="P:DNA restriction-modification system"/>
    <property type="evidence" value="ECO:0007669"/>
    <property type="project" value="UniProtKB-KW"/>
</dbReference>
<protein>
    <recommendedName>
        <fullName evidence="7">Cytosine-specific methyltransferase</fullName>
        <ecNumber evidence="7">2.1.1.37</ecNumber>
    </recommendedName>
</protein>